<evidence type="ECO:0000259" key="14">
    <source>
        <dbReference type="Pfam" id="PF08545"/>
    </source>
</evidence>
<dbReference type="UniPathway" id="UPA00094"/>
<evidence type="ECO:0000256" key="8">
    <source>
        <dbReference type="ARBA" id="ARBA00023160"/>
    </source>
</evidence>
<evidence type="ECO:0000256" key="10">
    <source>
        <dbReference type="ARBA" id="ARBA00023315"/>
    </source>
</evidence>
<protein>
    <recommendedName>
        <fullName evidence="3 12">Beta-ketoacyl-[acyl-carrier-protein] synthase III</fullName>
        <shortName evidence="12">Beta-ketoacyl-ACP synthase III</shortName>
        <shortName evidence="12">KAS III</shortName>
        <ecNumber evidence="3 12">2.3.1.180</ecNumber>
    </recommendedName>
    <alternativeName>
        <fullName evidence="12">3-oxoacyl-[acyl-carrier-protein] synthase 3</fullName>
    </alternativeName>
    <alternativeName>
        <fullName evidence="12">3-oxoacyl-[acyl-carrier-protein] synthase III</fullName>
    </alternativeName>
</protein>
<comment type="domain">
    <text evidence="12">The last Arg residue of the ACP-binding site is essential for the weak association between ACP/AcpP and FabH.</text>
</comment>
<accession>A0A7X0LJ81</accession>
<dbReference type="AlphaFoldDB" id="A0A7X0LJ81"/>
<dbReference type="Gene3D" id="3.40.47.10">
    <property type="match status" value="1"/>
</dbReference>
<dbReference type="EMBL" id="JACHGY010000001">
    <property type="protein sequence ID" value="MBB6428567.1"/>
    <property type="molecule type" value="Genomic_DNA"/>
</dbReference>
<comment type="catalytic activity">
    <reaction evidence="11">
        <text>malonyl-[ACP] + acetyl-CoA + H(+) = 3-oxobutanoyl-[ACP] + CO2 + CoA</text>
        <dbReference type="Rhea" id="RHEA:12080"/>
        <dbReference type="Rhea" id="RHEA-COMP:9623"/>
        <dbReference type="Rhea" id="RHEA-COMP:9625"/>
        <dbReference type="ChEBI" id="CHEBI:15378"/>
        <dbReference type="ChEBI" id="CHEBI:16526"/>
        <dbReference type="ChEBI" id="CHEBI:57287"/>
        <dbReference type="ChEBI" id="CHEBI:57288"/>
        <dbReference type="ChEBI" id="CHEBI:78449"/>
        <dbReference type="ChEBI" id="CHEBI:78450"/>
        <dbReference type="EC" id="2.3.1.180"/>
    </reaction>
    <physiologicalReaction direction="left-to-right" evidence="11">
        <dbReference type="Rhea" id="RHEA:12081"/>
    </physiologicalReaction>
</comment>
<comment type="pathway">
    <text evidence="1 12">Lipid metabolism; fatty acid biosynthesis.</text>
</comment>
<keyword evidence="6 12" id="KW-0276">Fatty acid metabolism</keyword>
<evidence type="ECO:0000256" key="1">
    <source>
        <dbReference type="ARBA" id="ARBA00005194"/>
    </source>
</evidence>
<keyword evidence="7 12" id="KW-0443">Lipid metabolism</keyword>
<keyword evidence="9 12" id="KW-0511">Multifunctional enzyme</keyword>
<evidence type="ECO:0000256" key="9">
    <source>
        <dbReference type="ARBA" id="ARBA00023268"/>
    </source>
</evidence>
<dbReference type="InterPro" id="IPR004655">
    <property type="entry name" value="FabH"/>
</dbReference>
<dbReference type="InterPro" id="IPR016039">
    <property type="entry name" value="Thiolase-like"/>
</dbReference>
<comment type="caution">
    <text evidence="15">The sequence shown here is derived from an EMBL/GenBank/DDBJ whole genome shotgun (WGS) entry which is preliminary data.</text>
</comment>
<dbReference type="CDD" id="cd00830">
    <property type="entry name" value="KAS_III"/>
    <property type="match status" value="1"/>
</dbReference>
<proteinExistence type="inferred from homology"/>
<evidence type="ECO:0000256" key="2">
    <source>
        <dbReference type="ARBA" id="ARBA00008642"/>
    </source>
</evidence>
<keyword evidence="10 12" id="KW-0012">Acyltransferase</keyword>
<sequence length="334" mass="35957">MTERGKPRAKGVAIVGTGVSLPDKVLTNDDLAKIVDTNDEWITQRTGIKTRRIVDSDTNVRDLARDALQSALDDAKLPATELDLVILATITPEMVCPNTAARVVAELGAAPAGAMDLSAACSGFVYALNVASSLIETGQYKTIGVVGAETLSKIVDYEDRRTCILFGDGAGAAVVTAVDDPTRGCLHQSMHSNGNLWGELYVPEQDAHLPENNTFTGAFNTLQMNGREVYKFAVTTTSKMMQQTLDAAGVKAEDLALVVSHQSNKRILESARDRFGLPEDKLYINIDRFGNTSAASAPICLHEAYEQGKIKEGDLVLFCAIGGGMTWTTSLWRM</sequence>
<evidence type="ECO:0000256" key="12">
    <source>
        <dbReference type="HAMAP-Rule" id="MF_01815"/>
    </source>
</evidence>
<evidence type="ECO:0000256" key="5">
    <source>
        <dbReference type="ARBA" id="ARBA00022679"/>
    </source>
</evidence>
<dbReference type="Pfam" id="PF08545">
    <property type="entry name" value="ACP_syn_III"/>
    <property type="match status" value="1"/>
</dbReference>
<gene>
    <name evidence="12" type="primary">fabH</name>
    <name evidence="15" type="ORF">HNQ40_000373</name>
</gene>
<keyword evidence="5 12" id="KW-0808">Transferase</keyword>
<evidence type="ECO:0000256" key="3">
    <source>
        <dbReference type="ARBA" id="ARBA00012333"/>
    </source>
</evidence>
<dbReference type="PANTHER" id="PTHR43091:SF1">
    <property type="entry name" value="BETA-KETOACYL-[ACYL-CARRIER-PROTEIN] SYNTHASE III, CHLOROPLASTIC"/>
    <property type="match status" value="1"/>
</dbReference>
<feature type="domain" description="Beta-ketoacyl-[acyl-carrier-protein] synthase III N-terminal" evidence="14">
    <location>
        <begin position="115"/>
        <end position="194"/>
    </location>
</feature>
<dbReference type="NCBIfam" id="TIGR00747">
    <property type="entry name" value="fabH"/>
    <property type="match status" value="1"/>
</dbReference>
<keyword evidence="16" id="KW-1185">Reference proteome</keyword>
<evidence type="ECO:0000256" key="7">
    <source>
        <dbReference type="ARBA" id="ARBA00023098"/>
    </source>
</evidence>
<dbReference type="InterPro" id="IPR013751">
    <property type="entry name" value="ACP_syn_III_N"/>
</dbReference>
<dbReference type="GO" id="GO:0004315">
    <property type="term" value="F:3-oxoacyl-[acyl-carrier-protein] synthase activity"/>
    <property type="evidence" value="ECO:0007669"/>
    <property type="project" value="InterPro"/>
</dbReference>
<feature type="domain" description="Beta-ketoacyl-[acyl-carrier-protein] synthase III C-terminal" evidence="13">
    <location>
        <begin position="245"/>
        <end position="333"/>
    </location>
</feature>
<dbReference type="InterPro" id="IPR013747">
    <property type="entry name" value="ACP_syn_III_C"/>
</dbReference>
<dbReference type="PANTHER" id="PTHR43091">
    <property type="entry name" value="3-OXOACYL-[ACYL-CARRIER-PROTEIN] SYNTHASE"/>
    <property type="match status" value="1"/>
</dbReference>
<evidence type="ECO:0000313" key="15">
    <source>
        <dbReference type="EMBL" id="MBB6428567.1"/>
    </source>
</evidence>
<dbReference type="EC" id="2.3.1.180" evidence="3 12"/>
<evidence type="ECO:0000256" key="11">
    <source>
        <dbReference type="ARBA" id="ARBA00051096"/>
    </source>
</evidence>
<keyword evidence="8 12" id="KW-0275">Fatty acid biosynthesis</keyword>
<reference evidence="15 16" key="1">
    <citation type="submission" date="2020-08" db="EMBL/GenBank/DDBJ databases">
        <title>Genomic Encyclopedia of Type Strains, Phase IV (KMG-IV): sequencing the most valuable type-strain genomes for metagenomic binning, comparative biology and taxonomic classification.</title>
        <authorList>
            <person name="Goeker M."/>
        </authorList>
    </citation>
    <scope>NUCLEOTIDE SEQUENCE [LARGE SCALE GENOMIC DNA]</scope>
    <source>
        <strain evidence="15 16">DSM 103725</strain>
    </source>
</reference>
<evidence type="ECO:0000259" key="13">
    <source>
        <dbReference type="Pfam" id="PF08541"/>
    </source>
</evidence>
<dbReference type="SUPFAM" id="SSF53901">
    <property type="entry name" value="Thiolase-like"/>
    <property type="match status" value="1"/>
</dbReference>
<organism evidence="15 16">
    <name type="scientific">Algisphaera agarilytica</name>
    <dbReference type="NCBI Taxonomy" id="1385975"/>
    <lineage>
        <taxon>Bacteria</taxon>
        <taxon>Pseudomonadati</taxon>
        <taxon>Planctomycetota</taxon>
        <taxon>Phycisphaerae</taxon>
        <taxon>Phycisphaerales</taxon>
        <taxon>Phycisphaeraceae</taxon>
        <taxon>Algisphaera</taxon>
    </lineage>
</organism>
<comment type="similarity">
    <text evidence="2 12">Belongs to the thiolase-like superfamily. FabH family.</text>
</comment>
<keyword evidence="4 12" id="KW-0444">Lipid biosynthesis</keyword>
<dbReference type="FunFam" id="3.40.47.10:FF:000004">
    <property type="entry name" value="3-oxoacyl-[acyl-carrier-protein] synthase 3"/>
    <property type="match status" value="1"/>
</dbReference>
<evidence type="ECO:0000256" key="6">
    <source>
        <dbReference type="ARBA" id="ARBA00022832"/>
    </source>
</evidence>
<dbReference type="GO" id="GO:0005737">
    <property type="term" value="C:cytoplasm"/>
    <property type="evidence" value="ECO:0007669"/>
    <property type="project" value="UniProtKB-SubCell"/>
</dbReference>
<dbReference type="Pfam" id="PF08541">
    <property type="entry name" value="ACP_syn_III_C"/>
    <property type="match status" value="1"/>
</dbReference>
<comment type="function">
    <text evidence="12">Catalyzes the condensation reaction of fatty acid synthesis by the addition to an acyl acceptor of two carbons from malonyl-ACP. Catalyzes the first condensation reaction which initiates fatty acid synthesis and may therefore play a role in governing the total rate of fatty acid production. Possesses both acetoacetyl-ACP synthase and acetyl transacylase activities. Its substrate specificity determines the biosynthesis of branched-chain and/or straight-chain of fatty acids.</text>
</comment>
<dbReference type="GO" id="GO:0033818">
    <property type="term" value="F:beta-ketoacyl-acyl-carrier-protein synthase III activity"/>
    <property type="evidence" value="ECO:0007669"/>
    <property type="project" value="UniProtKB-UniRule"/>
</dbReference>
<feature type="active site" evidence="12">
    <location>
        <position position="261"/>
    </location>
</feature>
<keyword evidence="12" id="KW-0963">Cytoplasm</keyword>
<dbReference type="GO" id="GO:0006633">
    <property type="term" value="P:fatty acid biosynthetic process"/>
    <property type="evidence" value="ECO:0007669"/>
    <property type="project" value="UniProtKB-UniRule"/>
</dbReference>
<feature type="active site" evidence="12">
    <location>
        <position position="121"/>
    </location>
</feature>
<comment type="caution">
    <text evidence="12">Lacks conserved residue(s) required for the propagation of feature annotation.</text>
</comment>
<evidence type="ECO:0000313" key="16">
    <source>
        <dbReference type="Proteomes" id="UP000541810"/>
    </source>
</evidence>
<dbReference type="NCBIfam" id="NF006829">
    <property type="entry name" value="PRK09352.1"/>
    <property type="match status" value="1"/>
</dbReference>
<feature type="active site" evidence="12">
    <location>
        <position position="291"/>
    </location>
</feature>
<comment type="subunit">
    <text evidence="12">Homodimer.</text>
</comment>
<dbReference type="HAMAP" id="MF_01815">
    <property type="entry name" value="FabH"/>
    <property type="match status" value="1"/>
</dbReference>
<evidence type="ECO:0000256" key="4">
    <source>
        <dbReference type="ARBA" id="ARBA00022516"/>
    </source>
</evidence>
<name>A0A7X0LJ81_9BACT</name>
<comment type="subcellular location">
    <subcellularLocation>
        <location evidence="12">Cytoplasm</location>
    </subcellularLocation>
</comment>
<dbReference type="RefSeq" id="WP_184675827.1">
    <property type="nucleotide sequence ID" value="NZ_JACHGY010000001.1"/>
</dbReference>
<dbReference type="Proteomes" id="UP000541810">
    <property type="component" value="Unassembled WGS sequence"/>
</dbReference>